<keyword evidence="6" id="KW-1185">Reference proteome</keyword>
<dbReference type="PANTHER" id="PTHR13096:SF9">
    <property type="entry name" value="BIFUNCTIONAL LYSINE-SPECIFIC DEMETHYLASE AND HISTIDYL-HYDROXYLASE"/>
    <property type="match status" value="1"/>
</dbReference>
<gene>
    <name evidence="5" type="ORF">GCM10007304_02770</name>
</gene>
<name>A0A917FLH2_9NOCA</name>
<evidence type="ECO:0000313" key="5">
    <source>
        <dbReference type="EMBL" id="GGF92289.1"/>
    </source>
</evidence>
<dbReference type="GO" id="GO:0051864">
    <property type="term" value="F:histone H3K36 demethylase activity"/>
    <property type="evidence" value="ECO:0007669"/>
    <property type="project" value="TreeGrafter"/>
</dbReference>
<dbReference type="SUPFAM" id="SSF51197">
    <property type="entry name" value="Clavaminate synthase-like"/>
    <property type="match status" value="1"/>
</dbReference>
<protein>
    <recommendedName>
        <fullName evidence="4">JmjC domain-containing protein</fullName>
    </recommendedName>
</protein>
<comment type="cofactor">
    <cofactor evidence="1">
        <name>Fe(2+)</name>
        <dbReference type="ChEBI" id="CHEBI:29033"/>
    </cofactor>
</comment>
<dbReference type="GO" id="GO:0032453">
    <property type="term" value="F:histone H3K4 demethylase activity"/>
    <property type="evidence" value="ECO:0007669"/>
    <property type="project" value="TreeGrafter"/>
</dbReference>
<reference evidence="5" key="1">
    <citation type="journal article" date="2014" name="Int. J. Syst. Evol. Microbiol.">
        <title>Complete genome sequence of Corynebacterium casei LMG S-19264T (=DSM 44701T), isolated from a smear-ripened cheese.</title>
        <authorList>
            <consortium name="US DOE Joint Genome Institute (JGI-PGF)"/>
            <person name="Walter F."/>
            <person name="Albersmeier A."/>
            <person name="Kalinowski J."/>
            <person name="Ruckert C."/>
        </authorList>
    </citation>
    <scope>NUCLEOTIDE SEQUENCE</scope>
    <source>
        <strain evidence="5">CCM 7905</strain>
    </source>
</reference>
<organism evidence="5 6">
    <name type="scientific">Rhodococcoides trifolii</name>
    <dbReference type="NCBI Taxonomy" id="908250"/>
    <lineage>
        <taxon>Bacteria</taxon>
        <taxon>Bacillati</taxon>
        <taxon>Actinomycetota</taxon>
        <taxon>Actinomycetes</taxon>
        <taxon>Mycobacteriales</taxon>
        <taxon>Nocardiaceae</taxon>
        <taxon>Rhodococcoides</taxon>
    </lineage>
</organism>
<dbReference type="Gene3D" id="2.60.120.650">
    <property type="entry name" value="Cupin"/>
    <property type="match status" value="1"/>
</dbReference>
<evidence type="ECO:0000256" key="3">
    <source>
        <dbReference type="ARBA" id="ARBA00023004"/>
    </source>
</evidence>
<evidence type="ECO:0000256" key="2">
    <source>
        <dbReference type="ARBA" id="ARBA00022723"/>
    </source>
</evidence>
<keyword evidence="3" id="KW-0408">Iron</keyword>
<dbReference type="PANTHER" id="PTHR13096">
    <property type="entry name" value="MINA53 MYC INDUCED NUCLEAR ANTIGEN"/>
    <property type="match status" value="1"/>
</dbReference>
<sequence length="414" mass="45248">MNTLRDGMRGPENRSALSRCISHDTKRFADEFWGRAPLLSRADELPTPFTDLLSVDAVDELVAERGVRTPFLRMAHEGSVLPRESYTASGGFGAEMPDQVDSAKALAEFAAGATMVLQGLHRLWPPLIRFSRDLVDDVGHPVQINAYVTPSSSRGFDPHYDVHDVFVLQVSGEKRWLIHPPVHEHPLSNQPWTDHRSAVERMAATEPTLDVVLREGDSLYIPKGWIHSATALGETSIHLTVGMAAFTRYDVALQMLKTWADDPAMRSPLPLGIDLTDVDAVAPHVLSTLDALGAVDTDPQAVAERIRSRFLDTTRPEPVRPLRTVATMASLTDADEVIWRHGSSARIVEGAGGVSVVLPGKTVTLPLVCAPAVRRLHEGKPARAGELDGLDADDSKVVVTRLLREGILVPGRKR</sequence>
<dbReference type="PROSITE" id="PS51184">
    <property type="entry name" value="JMJC"/>
    <property type="match status" value="1"/>
</dbReference>
<evidence type="ECO:0000313" key="6">
    <source>
        <dbReference type="Proteomes" id="UP000654257"/>
    </source>
</evidence>
<dbReference type="InterPro" id="IPR039994">
    <property type="entry name" value="NO66-like"/>
</dbReference>
<dbReference type="GO" id="GO:0046872">
    <property type="term" value="F:metal ion binding"/>
    <property type="evidence" value="ECO:0007669"/>
    <property type="project" value="UniProtKB-KW"/>
</dbReference>
<evidence type="ECO:0000256" key="1">
    <source>
        <dbReference type="ARBA" id="ARBA00001954"/>
    </source>
</evidence>
<accession>A0A917FLH2</accession>
<dbReference type="AlphaFoldDB" id="A0A917FLH2"/>
<reference evidence="5" key="2">
    <citation type="submission" date="2020-09" db="EMBL/GenBank/DDBJ databases">
        <authorList>
            <person name="Sun Q."/>
            <person name="Sedlacek I."/>
        </authorList>
    </citation>
    <scope>NUCLEOTIDE SEQUENCE</scope>
    <source>
        <strain evidence="5">CCM 7905</strain>
    </source>
</reference>
<feature type="domain" description="JmjC" evidence="4">
    <location>
        <begin position="112"/>
        <end position="260"/>
    </location>
</feature>
<comment type="caution">
    <text evidence="5">The sequence shown here is derived from an EMBL/GenBank/DDBJ whole genome shotgun (WGS) entry which is preliminary data.</text>
</comment>
<dbReference type="Proteomes" id="UP000654257">
    <property type="component" value="Unassembled WGS sequence"/>
</dbReference>
<keyword evidence="2" id="KW-0479">Metal-binding</keyword>
<dbReference type="SMART" id="SM00558">
    <property type="entry name" value="JmjC"/>
    <property type="match status" value="1"/>
</dbReference>
<dbReference type="Pfam" id="PF08007">
    <property type="entry name" value="JmjC_2"/>
    <property type="match status" value="1"/>
</dbReference>
<dbReference type="InterPro" id="IPR003347">
    <property type="entry name" value="JmjC_dom"/>
</dbReference>
<evidence type="ECO:0000259" key="4">
    <source>
        <dbReference type="PROSITE" id="PS51184"/>
    </source>
</evidence>
<proteinExistence type="predicted"/>
<dbReference type="EMBL" id="BMCU01000001">
    <property type="protein sequence ID" value="GGF92289.1"/>
    <property type="molecule type" value="Genomic_DNA"/>
</dbReference>